<comment type="caution">
    <text evidence="2">The sequence shown here is derived from an EMBL/GenBank/DDBJ whole genome shotgun (WGS) entry which is preliminary data.</text>
</comment>
<feature type="compositionally biased region" description="Basic and acidic residues" evidence="1">
    <location>
        <begin position="70"/>
        <end position="80"/>
    </location>
</feature>
<evidence type="ECO:0000313" key="3">
    <source>
        <dbReference type="Proteomes" id="UP000246171"/>
    </source>
</evidence>
<feature type="region of interest" description="Disordered" evidence="1">
    <location>
        <begin position="36"/>
        <end position="80"/>
    </location>
</feature>
<feature type="compositionally biased region" description="Low complexity" evidence="1">
    <location>
        <begin position="36"/>
        <end position="57"/>
    </location>
</feature>
<name>A0A317VMU9_ASPEC</name>
<evidence type="ECO:0000313" key="2">
    <source>
        <dbReference type="EMBL" id="PWY75664.1"/>
    </source>
</evidence>
<proteinExistence type="predicted"/>
<reference evidence="2" key="1">
    <citation type="submission" date="2016-12" db="EMBL/GenBank/DDBJ databases">
        <title>The genomes of Aspergillus section Nigri reveals drivers in fungal speciation.</title>
        <authorList>
            <consortium name="DOE Joint Genome Institute"/>
            <person name="Vesth T.C."/>
            <person name="Nybo J."/>
            <person name="Theobald S."/>
            <person name="Brandl J."/>
            <person name="Frisvad J.C."/>
            <person name="Nielsen K.F."/>
            <person name="Lyhne E.K."/>
            <person name="Kogle M.E."/>
            <person name="Kuo A."/>
            <person name="Riley R."/>
            <person name="Clum A."/>
            <person name="Nolan M."/>
            <person name="Lipzen A."/>
            <person name="Salamov A."/>
            <person name="Henrissat B."/>
            <person name="Wiebenga A."/>
            <person name="De vries R.P."/>
            <person name="Grigoriev I.V."/>
            <person name="Mortensen U.H."/>
            <person name="Andersen M.R."/>
            <person name="Baker S.E."/>
        </authorList>
    </citation>
    <scope>NUCLEOTIDE SEQUENCE</scope>
    <source>
        <strain evidence="2">CBS 122712</strain>
    </source>
</reference>
<dbReference type="AlphaFoldDB" id="A0A317VMU9"/>
<dbReference type="GeneID" id="37059292"/>
<accession>A0A317VMU9</accession>
<evidence type="ECO:0000256" key="1">
    <source>
        <dbReference type="SAM" id="MobiDB-lite"/>
    </source>
</evidence>
<dbReference type="OrthoDB" id="2316594at2759"/>
<protein>
    <submittedName>
        <fullName evidence="2">Uncharacterized protein</fullName>
    </submittedName>
</protein>
<dbReference type="Proteomes" id="UP000246171">
    <property type="component" value="Unassembled WGS sequence"/>
</dbReference>
<keyword evidence="3" id="KW-1185">Reference proteome</keyword>
<dbReference type="VEuPathDB" id="FungiDB:BO83DRAFT_463286"/>
<dbReference type="RefSeq" id="XP_025389194.1">
    <property type="nucleotide sequence ID" value="XM_025537330.1"/>
</dbReference>
<dbReference type="EMBL" id="MSFU01000009">
    <property type="protein sequence ID" value="PWY75664.1"/>
    <property type="molecule type" value="Genomic_DNA"/>
</dbReference>
<sequence>MQQYNESNMEDYDESVNVSPSYGPVPFTIYIKSANTTDTEQSSSGSSSITQDSESQGAVVERQMTLLGSEIDKDDDRGNSEHAPIIAGCALDVIVNQDGEETVSDGIPQLGLISWT</sequence>
<organism evidence="2 3">
    <name type="scientific">Aspergillus eucalypticola (strain CBS 122712 / IBT 29274)</name>
    <dbReference type="NCBI Taxonomy" id="1448314"/>
    <lineage>
        <taxon>Eukaryota</taxon>
        <taxon>Fungi</taxon>
        <taxon>Dikarya</taxon>
        <taxon>Ascomycota</taxon>
        <taxon>Pezizomycotina</taxon>
        <taxon>Eurotiomycetes</taxon>
        <taxon>Eurotiomycetidae</taxon>
        <taxon>Eurotiales</taxon>
        <taxon>Aspergillaceae</taxon>
        <taxon>Aspergillus</taxon>
        <taxon>Aspergillus subgen. Circumdati</taxon>
    </lineage>
</organism>
<gene>
    <name evidence="2" type="ORF">BO83DRAFT_463286</name>
</gene>